<dbReference type="PANTHER" id="PTHR33164:SF13">
    <property type="entry name" value="4-HYDROXYPHENYLACETATE CATABOLISM PROTEIN"/>
    <property type="match status" value="1"/>
</dbReference>
<dbReference type="GO" id="GO:0003677">
    <property type="term" value="F:DNA binding"/>
    <property type="evidence" value="ECO:0007669"/>
    <property type="project" value="UniProtKB-KW"/>
</dbReference>
<sequence length="169" mass="19172">MTRPFDHRNLAMLLLQARETLMGMFRPILNEFSLTEQQWRIIRTLDAQPSRELEAGQIAKLCCILSPSLTGVLERMERDGLIRRMRPLADQRKLVVTLTPKSAELVAQIGPRVDAQYQLLEERLGTSALDETYQHLDRLIAALPRNDGEEADAAGEPRRARSRAARTLA</sequence>
<keyword evidence="2" id="KW-0238">DNA-binding</keyword>
<dbReference type="NCBIfam" id="TIGR02337">
    <property type="entry name" value="HpaR"/>
    <property type="match status" value="1"/>
</dbReference>
<accession>A0A4U1I9X9</accession>
<reference evidence="6 7" key="1">
    <citation type="submission" date="2019-04" db="EMBL/GenBank/DDBJ databases">
        <title>Trinickia sp. 7GSK02, isolated from subtropical forest soil.</title>
        <authorList>
            <person name="Gao Z.-H."/>
            <person name="Qiu L.-H."/>
        </authorList>
    </citation>
    <scope>NUCLEOTIDE SEQUENCE [LARGE SCALE GENOMIC DNA]</scope>
    <source>
        <strain evidence="6 7">7GSK02</strain>
    </source>
</reference>
<dbReference type="AlphaFoldDB" id="A0A4U1I9X9"/>
<keyword evidence="7" id="KW-1185">Reference proteome</keyword>
<dbReference type="PROSITE" id="PS01117">
    <property type="entry name" value="HTH_MARR_1"/>
    <property type="match status" value="1"/>
</dbReference>
<evidence type="ECO:0000256" key="1">
    <source>
        <dbReference type="ARBA" id="ARBA00023015"/>
    </source>
</evidence>
<dbReference type="GO" id="GO:0045892">
    <property type="term" value="P:negative regulation of DNA-templated transcription"/>
    <property type="evidence" value="ECO:0007669"/>
    <property type="project" value="InterPro"/>
</dbReference>
<dbReference type="PANTHER" id="PTHR33164">
    <property type="entry name" value="TRANSCRIPTIONAL REGULATOR, MARR FAMILY"/>
    <property type="match status" value="1"/>
</dbReference>
<dbReference type="EMBL" id="SWJE01000004">
    <property type="protein sequence ID" value="TKC90324.1"/>
    <property type="molecule type" value="Genomic_DNA"/>
</dbReference>
<evidence type="ECO:0000256" key="3">
    <source>
        <dbReference type="ARBA" id="ARBA00023163"/>
    </source>
</evidence>
<dbReference type="PROSITE" id="PS50995">
    <property type="entry name" value="HTH_MARR_2"/>
    <property type="match status" value="1"/>
</dbReference>
<dbReference type="InterPro" id="IPR000835">
    <property type="entry name" value="HTH_MarR-typ"/>
</dbReference>
<keyword evidence="1" id="KW-0805">Transcription regulation</keyword>
<evidence type="ECO:0000313" key="7">
    <source>
        <dbReference type="Proteomes" id="UP000305539"/>
    </source>
</evidence>
<dbReference type="InterPro" id="IPR023187">
    <property type="entry name" value="Tscrpt_reg_MarR-type_CS"/>
</dbReference>
<dbReference type="SUPFAM" id="SSF46785">
    <property type="entry name" value="Winged helix' DNA-binding domain"/>
    <property type="match status" value="1"/>
</dbReference>
<evidence type="ECO:0000256" key="4">
    <source>
        <dbReference type="SAM" id="MobiDB-lite"/>
    </source>
</evidence>
<gene>
    <name evidence="6" type="primary">hpaR</name>
    <name evidence="6" type="ORF">FAZ69_09310</name>
</gene>
<dbReference type="GO" id="GO:0006950">
    <property type="term" value="P:response to stress"/>
    <property type="evidence" value="ECO:0007669"/>
    <property type="project" value="TreeGrafter"/>
</dbReference>
<dbReference type="InterPro" id="IPR036388">
    <property type="entry name" value="WH-like_DNA-bd_sf"/>
</dbReference>
<feature type="region of interest" description="Disordered" evidence="4">
    <location>
        <begin position="147"/>
        <end position="169"/>
    </location>
</feature>
<protein>
    <submittedName>
        <fullName evidence="6">Homoprotocatechuate degradation operon regulator HpaR</fullName>
    </submittedName>
</protein>
<evidence type="ECO:0000256" key="2">
    <source>
        <dbReference type="ARBA" id="ARBA00023125"/>
    </source>
</evidence>
<dbReference type="GO" id="GO:0003700">
    <property type="term" value="F:DNA-binding transcription factor activity"/>
    <property type="evidence" value="ECO:0007669"/>
    <property type="project" value="InterPro"/>
</dbReference>
<keyword evidence="3" id="KW-0804">Transcription</keyword>
<dbReference type="Proteomes" id="UP000305539">
    <property type="component" value="Unassembled WGS sequence"/>
</dbReference>
<dbReference type="InterPro" id="IPR036390">
    <property type="entry name" value="WH_DNA-bd_sf"/>
</dbReference>
<comment type="caution">
    <text evidence="6">The sequence shown here is derived from an EMBL/GenBank/DDBJ whole genome shotgun (WGS) entry which is preliminary data.</text>
</comment>
<dbReference type="OrthoDB" id="8588347at2"/>
<proteinExistence type="predicted"/>
<dbReference type="InterPro" id="IPR039422">
    <property type="entry name" value="MarR/SlyA-like"/>
</dbReference>
<organism evidence="6 7">
    <name type="scientific">Trinickia terrae</name>
    <dbReference type="NCBI Taxonomy" id="2571161"/>
    <lineage>
        <taxon>Bacteria</taxon>
        <taxon>Pseudomonadati</taxon>
        <taxon>Pseudomonadota</taxon>
        <taxon>Betaproteobacteria</taxon>
        <taxon>Burkholderiales</taxon>
        <taxon>Burkholderiaceae</taxon>
        <taxon>Trinickia</taxon>
    </lineage>
</organism>
<dbReference type="SMART" id="SM00347">
    <property type="entry name" value="HTH_MARR"/>
    <property type="match status" value="1"/>
</dbReference>
<dbReference type="Gene3D" id="1.10.10.10">
    <property type="entry name" value="Winged helix-like DNA-binding domain superfamily/Winged helix DNA-binding domain"/>
    <property type="match status" value="1"/>
</dbReference>
<dbReference type="InterPro" id="IPR012712">
    <property type="entry name" value="HpaR/FarR"/>
</dbReference>
<evidence type="ECO:0000313" key="6">
    <source>
        <dbReference type="EMBL" id="TKC90324.1"/>
    </source>
</evidence>
<dbReference type="Pfam" id="PF01047">
    <property type="entry name" value="MarR"/>
    <property type="match status" value="1"/>
</dbReference>
<evidence type="ECO:0000259" key="5">
    <source>
        <dbReference type="PROSITE" id="PS50995"/>
    </source>
</evidence>
<feature type="domain" description="HTH marR-type" evidence="5">
    <location>
        <begin position="7"/>
        <end position="141"/>
    </location>
</feature>
<name>A0A4U1I9X9_9BURK</name>
<feature type="compositionally biased region" description="Basic residues" evidence="4">
    <location>
        <begin position="160"/>
        <end position="169"/>
    </location>
</feature>